<evidence type="ECO:0000313" key="6">
    <source>
        <dbReference type="EMBL" id="MDL5032306.1"/>
    </source>
</evidence>
<dbReference type="InterPro" id="IPR036388">
    <property type="entry name" value="WH-like_DNA-bd_sf"/>
</dbReference>
<dbReference type="Pfam" id="PF13545">
    <property type="entry name" value="HTH_Crp_2"/>
    <property type="match status" value="1"/>
</dbReference>
<feature type="domain" description="Cyclic nucleotide-binding" evidence="4">
    <location>
        <begin position="7"/>
        <end position="109"/>
    </location>
</feature>
<name>A0ABT7LLA9_9BURK</name>
<evidence type="ECO:0000259" key="5">
    <source>
        <dbReference type="PROSITE" id="PS51063"/>
    </source>
</evidence>
<dbReference type="InterPro" id="IPR036390">
    <property type="entry name" value="WH_DNA-bd_sf"/>
</dbReference>
<evidence type="ECO:0000313" key="7">
    <source>
        <dbReference type="Proteomes" id="UP001238603"/>
    </source>
</evidence>
<dbReference type="PROSITE" id="PS51063">
    <property type="entry name" value="HTH_CRP_2"/>
    <property type="match status" value="1"/>
</dbReference>
<comment type="caution">
    <text evidence="6">The sequence shown here is derived from an EMBL/GenBank/DDBJ whole genome shotgun (WGS) entry which is preliminary data.</text>
</comment>
<dbReference type="Gene3D" id="1.10.10.10">
    <property type="entry name" value="Winged helix-like DNA-binding domain superfamily/Winged helix DNA-binding domain"/>
    <property type="match status" value="1"/>
</dbReference>
<dbReference type="EMBL" id="JASVDS010000002">
    <property type="protein sequence ID" value="MDL5032306.1"/>
    <property type="molecule type" value="Genomic_DNA"/>
</dbReference>
<protein>
    <submittedName>
        <fullName evidence="6">Crp/Fnr family transcriptional regulator</fullName>
    </submittedName>
</protein>
<dbReference type="SMART" id="SM00100">
    <property type="entry name" value="cNMP"/>
    <property type="match status" value="1"/>
</dbReference>
<keyword evidence="2" id="KW-0238">DNA-binding</keyword>
<dbReference type="PANTHER" id="PTHR24567">
    <property type="entry name" value="CRP FAMILY TRANSCRIPTIONAL REGULATORY PROTEIN"/>
    <property type="match status" value="1"/>
</dbReference>
<evidence type="ECO:0000256" key="2">
    <source>
        <dbReference type="ARBA" id="ARBA00023125"/>
    </source>
</evidence>
<evidence type="ECO:0000256" key="3">
    <source>
        <dbReference type="ARBA" id="ARBA00023163"/>
    </source>
</evidence>
<dbReference type="SUPFAM" id="SSF46785">
    <property type="entry name" value="Winged helix' DNA-binding domain"/>
    <property type="match status" value="1"/>
</dbReference>
<dbReference type="PANTHER" id="PTHR24567:SF68">
    <property type="entry name" value="DNA-BINDING TRANSCRIPTIONAL DUAL REGULATOR CRP"/>
    <property type="match status" value="1"/>
</dbReference>
<dbReference type="CDD" id="cd00038">
    <property type="entry name" value="CAP_ED"/>
    <property type="match status" value="1"/>
</dbReference>
<keyword evidence="3" id="KW-0804">Transcription</keyword>
<gene>
    <name evidence="6" type="ORF">QRD43_10365</name>
</gene>
<evidence type="ECO:0000256" key="1">
    <source>
        <dbReference type="ARBA" id="ARBA00023015"/>
    </source>
</evidence>
<accession>A0ABT7LLA9</accession>
<dbReference type="InterPro" id="IPR018490">
    <property type="entry name" value="cNMP-bd_dom_sf"/>
</dbReference>
<dbReference type="InterPro" id="IPR050397">
    <property type="entry name" value="Env_Response_Regulators"/>
</dbReference>
<keyword evidence="7" id="KW-1185">Reference proteome</keyword>
<dbReference type="InterPro" id="IPR012318">
    <property type="entry name" value="HTH_CRP"/>
</dbReference>
<organism evidence="6 7">
    <name type="scientific">Roseateles subflavus</name>
    <dbReference type="NCBI Taxonomy" id="3053353"/>
    <lineage>
        <taxon>Bacteria</taxon>
        <taxon>Pseudomonadati</taxon>
        <taxon>Pseudomonadota</taxon>
        <taxon>Betaproteobacteria</taxon>
        <taxon>Burkholderiales</taxon>
        <taxon>Sphaerotilaceae</taxon>
        <taxon>Roseateles</taxon>
    </lineage>
</organism>
<dbReference type="Proteomes" id="UP001238603">
    <property type="component" value="Unassembled WGS sequence"/>
</dbReference>
<feature type="domain" description="HTH crp-type" evidence="5">
    <location>
        <begin position="141"/>
        <end position="211"/>
    </location>
</feature>
<dbReference type="SUPFAM" id="SSF51206">
    <property type="entry name" value="cAMP-binding domain-like"/>
    <property type="match status" value="1"/>
</dbReference>
<dbReference type="Pfam" id="PF00027">
    <property type="entry name" value="cNMP_binding"/>
    <property type="match status" value="1"/>
</dbReference>
<dbReference type="PROSITE" id="PS50042">
    <property type="entry name" value="CNMP_BINDING_3"/>
    <property type="match status" value="1"/>
</dbReference>
<reference evidence="6 7" key="1">
    <citation type="submission" date="2023-06" db="EMBL/GenBank/DDBJ databases">
        <title>Pelomonas sp. APW6 16S ribosomal RNA gene genome sequencing and assembly.</title>
        <authorList>
            <person name="Woo H."/>
        </authorList>
    </citation>
    <scope>NUCLEOTIDE SEQUENCE [LARGE SCALE GENOMIC DNA]</scope>
    <source>
        <strain evidence="6 7">APW6</strain>
    </source>
</reference>
<proteinExistence type="predicted"/>
<dbReference type="Gene3D" id="2.60.120.10">
    <property type="entry name" value="Jelly Rolls"/>
    <property type="match status" value="1"/>
</dbReference>
<evidence type="ECO:0000259" key="4">
    <source>
        <dbReference type="PROSITE" id="PS50042"/>
    </source>
</evidence>
<dbReference type="InterPro" id="IPR000595">
    <property type="entry name" value="cNMP-bd_dom"/>
</dbReference>
<dbReference type="InterPro" id="IPR014710">
    <property type="entry name" value="RmlC-like_jellyroll"/>
</dbReference>
<dbReference type="RefSeq" id="WP_285982389.1">
    <property type="nucleotide sequence ID" value="NZ_JASVDS010000002.1"/>
</dbReference>
<sequence length="223" mass="24047">MLRKSVWGRALGAAELEAVVAQCHERPVGAGQAIVQAGEPALHWIGLVSGVACMSVSMPDGKETSLTSLAAGGWFGEGTLIKRGHWQYDGRALTDCQVALMPIDCFEHLRQTSLPFNHYLQLLMGARMGGFIAKLCVDRLLDSTARIAQALAGLYQPEVYPDPGPLLHLSQAELGQLAGVSRQRTNIGLQVLERAGLIEVSRRGIRVRDLAGLRAYRSPPAAQ</sequence>
<keyword evidence="1" id="KW-0805">Transcription regulation</keyword>